<dbReference type="Gene3D" id="1.10.510.10">
    <property type="entry name" value="Transferase(Phosphotransferase) domain 1"/>
    <property type="match status" value="1"/>
</dbReference>
<dbReference type="Proteomes" id="UP000675431">
    <property type="component" value="Unassembled WGS sequence"/>
</dbReference>
<dbReference type="RefSeq" id="WP_212370413.1">
    <property type="nucleotide sequence ID" value="NZ_JAGSIE010000026.1"/>
</dbReference>
<sequence length="322" mass="37158">MTSSIHPTVHLANGTKIVGKWHRQTYKVIRQIGEGARGSIYLVKGNQGLNALKISKDPFVITREAKILRLMKKVQGVQLGPFLIDVDDFTYRQTHYSFYVMEYVDGVRIKDWYHPSKASHLAIVIKQLLFQLHHLHLAGYIFGDLKLENLLIDRQTKQVRLVDFGGVTQLGRSVREYTSHYDRGYWQMGERKADPAYDLFAVAICILQLDPMFKRMATNQRDLVKLINQSQTVQPYHTILKKAVQGQYQQAMEMKKDLDRLKLNGQRNVGRKKKASLTKKTTSKPNIQHLHPAKQTMKKELVGIGSLLFVQFSLLAGLYYWF</sequence>
<reference evidence="3 4" key="1">
    <citation type="submission" date="2021-04" db="EMBL/GenBank/DDBJ databases">
        <title>Allobacillus sp. nov. SKP8-2 isolated from shrimp paste.</title>
        <authorList>
            <person name="Tanasupawat S."/>
            <person name="Yiamsombat S."/>
            <person name="Kanchanasin P."/>
            <person name="Kuncharoen N."/>
        </authorList>
    </citation>
    <scope>NUCLEOTIDE SEQUENCE [LARGE SCALE GENOMIC DNA]</scope>
    <source>
        <strain evidence="3 4">SKP8-2</strain>
    </source>
</reference>
<evidence type="ECO:0000256" key="1">
    <source>
        <dbReference type="SAM" id="Phobius"/>
    </source>
</evidence>
<evidence type="ECO:0000313" key="3">
    <source>
        <dbReference type="EMBL" id="MBR7554314.1"/>
    </source>
</evidence>
<dbReference type="InterPro" id="IPR011009">
    <property type="entry name" value="Kinase-like_dom_sf"/>
</dbReference>
<gene>
    <name evidence="3" type="ORF">KC820_09125</name>
</gene>
<dbReference type="GO" id="GO:0005524">
    <property type="term" value="F:ATP binding"/>
    <property type="evidence" value="ECO:0007669"/>
    <property type="project" value="InterPro"/>
</dbReference>
<protein>
    <submittedName>
        <fullName evidence="3">Serine/threonine protein kinase</fullName>
    </submittedName>
</protein>
<dbReference type="SUPFAM" id="SSF56112">
    <property type="entry name" value="Protein kinase-like (PK-like)"/>
    <property type="match status" value="1"/>
</dbReference>
<dbReference type="AlphaFoldDB" id="A0A941CV92"/>
<keyword evidence="1" id="KW-0812">Transmembrane</keyword>
<evidence type="ECO:0000313" key="4">
    <source>
        <dbReference type="Proteomes" id="UP000675431"/>
    </source>
</evidence>
<keyword evidence="1" id="KW-0472">Membrane</keyword>
<dbReference type="GO" id="GO:0005737">
    <property type="term" value="C:cytoplasm"/>
    <property type="evidence" value="ECO:0007669"/>
    <property type="project" value="TreeGrafter"/>
</dbReference>
<keyword evidence="3" id="KW-0723">Serine/threonine-protein kinase</keyword>
<accession>A0A941CV92</accession>
<dbReference type="SMART" id="SM00220">
    <property type="entry name" value="S_TKc"/>
    <property type="match status" value="1"/>
</dbReference>
<dbReference type="EMBL" id="JAGSIE010000026">
    <property type="protein sequence ID" value="MBR7554314.1"/>
    <property type="molecule type" value="Genomic_DNA"/>
</dbReference>
<keyword evidence="3" id="KW-0808">Transferase</keyword>
<dbReference type="PROSITE" id="PS50011">
    <property type="entry name" value="PROTEIN_KINASE_DOM"/>
    <property type="match status" value="1"/>
</dbReference>
<keyword evidence="1" id="KW-1133">Transmembrane helix</keyword>
<proteinExistence type="predicted"/>
<name>A0A941CV92_9BACI</name>
<keyword evidence="4" id="KW-1185">Reference proteome</keyword>
<organism evidence="3 4">
    <name type="scientific">Allobacillus saliphilus</name>
    <dbReference type="NCBI Taxonomy" id="2912308"/>
    <lineage>
        <taxon>Bacteria</taxon>
        <taxon>Bacillati</taxon>
        <taxon>Bacillota</taxon>
        <taxon>Bacilli</taxon>
        <taxon>Bacillales</taxon>
        <taxon>Bacillaceae</taxon>
        <taxon>Allobacillus</taxon>
    </lineage>
</organism>
<dbReference type="GO" id="GO:0004674">
    <property type="term" value="F:protein serine/threonine kinase activity"/>
    <property type="evidence" value="ECO:0007669"/>
    <property type="project" value="UniProtKB-KW"/>
</dbReference>
<dbReference type="PANTHER" id="PTHR44167:SF31">
    <property type="entry name" value="PROTEIN CBG02007"/>
    <property type="match status" value="1"/>
</dbReference>
<feature type="transmembrane region" description="Helical" evidence="1">
    <location>
        <begin position="301"/>
        <end position="321"/>
    </location>
</feature>
<evidence type="ECO:0000259" key="2">
    <source>
        <dbReference type="PROSITE" id="PS50011"/>
    </source>
</evidence>
<comment type="caution">
    <text evidence="3">The sequence shown here is derived from an EMBL/GenBank/DDBJ whole genome shotgun (WGS) entry which is preliminary data.</text>
</comment>
<dbReference type="Pfam" id="PF00069">
    <property type="entry name" value="Pkinase"/>
    <property type="match status" value="1"/>
</dbReference>
<dbReference type="PANTHER" id="PTHR44167">
    <property type="entry name" value="OVARIAN-SPECIFIC SERINE/THREONINE-PROTEIN KINASE LOK-RELATED"/>
    <property type="match status" value="1"/>
</dbReference>
<dbReference type="InterPro" id="IPR000719">
    <property type="entry name" value="Prot_kinase_dom"/>
</dbReference>
<keyword evidence="3" id="KW-0418">Kinase</keyword>
<feature type="domain" description="Protein kinase" evidence="2">
    <location>
        <begin position="26"/>
        <end position="294"/>
    </location>
</feature>